<evidence type="ECO:0000313" key="2">
    <source>
        <dbReference type="Proteomes" id="UP000249057"/>
    </source>
</evidence>
<gene>
    <name evidence="1" type="ORF">BO95DRAFT_443805</name>
</gene>
<proteinExistence type="predicted"/>
<sequence length="95" mass="11035">MTTTEDNPWTEDEDCLYLNVWTPRGSNATDLEVMVWIYGVSSKPPTLYSCLLYPSQFLNANPGESGLGHIIRPIHRGHRPCRPWKHHRRELQLSF</sequence>
<keyword evidence="2" id="KW-1185">Reference proteome</keyword>
<protein>
    <submittedName>
        <fullName evidence="1">Uncharacterized protein</fullName>
    </submittedName>
</protein>
<feature type="non-terminal residue" evidence="1">
    <location>
        <position position="95"/>
    </location>
</feature>
<dbReference type="Proteomes" id="UP000249057">
    <property type="component" value="Unassembled WGS sequence"/>
</dbReference>
<organism evidence="1 2">
    <name type="scientific">Aspergillus brunneoviolaceus CBS 621.78</name>
    <dbReference type="NCBI Taxonomy" id="1450534"/>
    <lineage>
        <taxon>Eukaryota</taxon>
        <taxon>Fungi</taxon>
        <taxon>Dikarya</taxon>
        <taxon>Ascomycota</taxon>
        <taxon>Pezizomycotina</taxon>
        <taxon>Eurotiomycetes</taxon>
        <taxon>Eurotiomycetidae</taxon>
        <taxon>Eurotiales</taxon>
        <taxon>Aspergillaceae</taxon>
        <taxon>Aspergillus</taxon>
        <taxon>Aspergillus subgen. Circumdati</taxon>
    </lineage>
</organism>
<accession>A0ACD1G6Q1</accession>
<name>A0ACD1G6Q1_9EURO</name>
<reference evidence="1" key="1">
    <citation type="submission" date="2018-02" db="EMBL/GenBank/DDBJ databases">
        <title>The genomes of Aspergillus section Nigri reveals drivers in fungal speciation.</title>
        <authorList>
            <consortium name="DOE Joint Genome Institute"/>
            <person name="Vesth T.C."/>
            <person name="Nybo J."/>
            <person name="Theobald S."/>
            <person name="Brandl J."/>
            <person name="Frisvad J.C."/>
            <person name="Nielsen K.F."/>
            <person name="Lyhne E.K."/>
            <person name="Kogle M.E."/>
            <person name="Kuo A."/>
            <person name="Riley R."/>
            <person name="Clum A."/>
            <person name="Nolan M."/>
            <person name="Lipzen A."/>
            <person name="Salamov A."/>
            <person name="Henrissat B."/>
            <person name="Wiebenga A."/>
            <person name="De vries R.P."/>
            <person name="Grigoriev I.V."/>
            <person name="Mortensen U.H."/>
            <person name="Andersen M.R."/>
            <person name="Baker S.E."/>
        </authorList>
    </citation>
    <scope>NUCLEOTIDE SEQUENCE</scope>
    <source>
        <strain evidence="1">CBS 621.78</strain>
    </source>
</reference>
<evidence type="ECO:0000313" key="1">
    <source>
        <dbReference type="EMBL" id="RAH44842.1"/>
    </source>
</evidence>
<dbReference type="EMBL" id="KZ825350">
    <property type="protein sequence ID" value="RAH44842.1"/>
    <property type="molecule type" value="Genomic_DNA"/>
</dbReference>